<dbReference type="EMBL" id="CP035704">
    <property type="protein sequence ID" value="QBB69659.1"/>
    <property type="molecule type" value="Genomic_DNA"/>
</dbReference>
<gene>
    <name evidence="7" type="ORF">ELE36_04300</name>
</gene>
<keyword evidence="5 6" id="KW-0472">Membrane</keyword>
<dbReference type="OrthoDB" id="5792512at2"/>
<feature type="transmembrane region" description="Helical" evidence="6">
    <location>
        <begin position="206"/>
        <end position="224"/>
    </location>
</feature>
<dbReference type="InterPro" id="IPR002549">
    <property type="entry name" value="AI-2E-like"/>
</dbReference>
<name>A0A411HGP0_9GAMM</name>
<evidence type="ECO:0000256" key="2">
    <source>
        <dbReference type="ARBA" id="ARBA00009773"/>
    </source>
</evidence>
<comment type="subcellular location">
    <subcellularLocation>
        <location evidence="1">Membrane</location>
        <topology evidence="1">Multi-pass membrane protein</topology>
    </subcellularLocation>
</comment>
<evidence type="ECO:0000313" key="8">
    <source>
        <dbReference type="Proteomes" id="UP000291562"/>
    </source>
</evidence>
<evidence type="ECO:0000313" key="7">
    <source>
        <dbReference type="EMBL" id="QBB69659.1"/>
    </source>
</evidence>
<feature type="transmembrane region" description="Helical" evidence="6">
    <location>
        <begin position="270"/>
        <end position="292"/>
    </location>
</feature>
<feature type="transmembrane region" description="Helical" evidence="6">
    <location>
        <begin position="304"/>
        <end position="337"/>
    </location>
</feature>
<dbReference type="PANTHER" id="PTHR21716:SF64">
    <property type="entry name" value="AI-2 TRANSPORT PROTEIN TQSA"/>
    <property type="match status" value="1"/>
</dbReference>
<sequence>MTTHWNTRWQMAALGIAIVTVLYLLGPALTPFVIAAIFAYLFNPFVHLLQRWRVPRSLAVSIVFALMVLLLVAILLVLVPFMQKQIVSFYTQLPLWINWVHKNAAPWLQEHFDVSLDWPDSQQLVDMLKEHLSQAGGIAAVVIAKVSKSGFALLGWIADLVIIPVVAFYLMRDWDELLAQIRELIPRSIEPVVTQLARDSDDVLSAFMRGQLSVMIALGVIYALGLKLVGIDVGPLIGVIAGLISFVPYLGSIVGVVMGVIAALVQYGDWQHVILVAGVFAVGNLLESYVLVPRLIGHKIGLHPVAVIFAILAGGQLFGFVGVLLALPVASVVMVLLRYLHQRYHASELYRVETPGAEEIGIVVVESMAHSVSAEQSAGNG</sequence>
<keyword evidence="8" id="KW-1185">Reference proteome</keyword>
<feature type="transmembrane region" description="Helical" evidence="6">
    <location>
        <begin position="236"/>
        <end position="264"/>
    </location>
</feature>
<dbReference type="GO" id="GO:0016020">
    <property type="term" value="C:membrane"/>
    <property type="evidence" value="ECO:0007669"/>
    <property type="project" value="UniProtKB-SubCell"/>
</dbReference>
<comment type="similarity">
    <text evidence="2">Belongs to the autoinducer-2 exporter (AI-2E) (TC 2.A.86) family.</text>
</comment>
<evidence type="ECO:0000256" key="3">
    <source>
        <dbReference type="ARBA" id="ARBA00022692"/>
    </source>
</evidence>
<feature type="transmembrane region" description="Helical" evidence="6">
    <location>
        <begin position="62"/>
        <end position="82"/>
    </location>
</feature>
<evidence type="ECO:0000256" key="1">
    <source>
        <dbReference type="ARBA" id="ARBA00004141"/>
    </source>
</evidence>
<keyword evidence="3 6" id="KW-0812">Transmembrane</keyword>
<dbReference type="Proteomes" id="UP000291562">
    <property type="component" value="Chromosome"/>
</dbReference>
<reference evidence="7 8" key="1">
    <citation type="submission" date="2019-01" db="EMBL/GenBank/DDBJ databases">
        <title>Pseudolysobacter antarctica gen. nov., sp. nov., isolated from Fildes Peninsula, Antarctica.</title>
        <authorList>
            <person name="Wei Z."/>
            <person name="Peng F."/>
        </authorList>
    </citation>
    <scope>NUCLEOTIDE SEQUENCE [LARGE SCALE GENOMIC DNA]</scope>
    <source>
        <strain evidence="7 8">AQ6-296</strain>
    </source>
</reference>
<feature type="transmembrane region" description="Helical" evidence="6">
    <location>
        <begin position="12"/>
        <end position="42"/>
    </location>
</feature>
<evidence type="ECO:0000256" key="5">
    <source>
        <dbReference type="ARBA" id="ARBA00023136"/>
    </source>
</evidence>
<evidence type="ECO:0000256" key="4">
    <source>
        <dbReference type="ARBA" id="ARBA00022989"/>
    </source>
</evidence>
<dbReference type="AlphaFoldDB" id="A0A411HGP0"/>
<proteinExistence type="inferred from homology"/>
<accession>A0A411HGP0</accession>
<dbReference type="PANTHER" id="PTHR21716">
    <property type="entry name" value="TRANSMEMBRANE PROTEIN"/>
    <property type="match status" value="1"/>
</dbReference>
<dbReference type="KEGG" id="xbc:ELE36_04300"/>
<keyword evidence="4 6" id="KW-1133">Transmembrane helix</keyword>
<dbReference type="Pfam" id="PF01594">
    <property type="entry name" value="AI-2E_transport"/>
    <property type="match status" value="1"/>
</dbReference>
<evidence type="ECO:0000256" key="6">
    <source>
        <dbReference type="SAM" id="Phobius"/>
    </source>
</evidence>
<protein>
    <submittedName>
        <fullName evidence="7">AI-2E family transporter</fullName>
    </submittedName>
</protein>
<dbReference type="RefSeq" id="WP_129831918.1">
    <property type="nucleotide sequence ID" value="NZ_CP035704.1"/>
</dbReference>
<feature type="transmembrane region" description="Helical" evidence="6">
    <location>
        <begin position="151"/>
        <end position="171"/>
    </location>
</feature>
<dbReference type="GO" id="GO:0055085">
    <property type="term" value="P:transmembrane transport"/>
    <property type="evidence" value="ECO:0007669"/>
    <property type="project" value="TreeGrafter"/>
</dbReference>
<organism evidence="7 8">
    <name type="scientific">Pseudolysobacter antarcticus</name>
    <dbReference type="NCBI Taxonomy" id="2511995"/>
    <lineage>
        <taxon>Bacteria</taxon>
        <taxon>Pseudomonadati</taxon>
        <taxon>Pseudomonadota</taxon>
        <taxon>Gammaproteobacteria</taxon>
        <taxon>Lysobacterales</taxon>
        <taxon>Rhodanobacteraceae</taxon>
        <taxon>Pseudolysobacter</taxon>
    </lineage>
</organism>